<dbReference type="InterPro" id="IPR005321">
    <property type="entry name" value="Peptidase_S58_DmpA"/>
</dbReference>
<evidence type="ECO:0000313" key="3">
    <source>
        <dbReference type="Proteomes" id="UP000253383"/>
    </source>
</evidence>
<reference evidence="2 3" key="1">
    <citation type="submission" date="2018-07" db="EMBL/GenBank/DDBJ databases">
        <title>Genome analysis of Larkinella rosea.</title>
        <authorList>
            <person name="Zhou Z."/>
            <person name="Wang G."/>
        </authorList>
    </citation>
    <scope>NUCLEOTIDE SEQUENCE [LARGE SCALE GENOMIC DNA]</scope>
    <source>
        <strain evidence="3">zzj9</strain>
    </source>
</reference>
<dbReference type="EMBL" id="QOWE01000006">
    <property type="protein sequence ID" value="RCR70048.1"/>
    <property type="molecule type" value="Genomic_DNA"/>
</dbReference>
<dbReference type="Pfam" id="PF03576">
    <property type="entry name" value="Peptidase_S58"/>
    <property type="match status" value="1"/>
</dbReference>
<evidence type="ECO:0000313" key="2">
    <source>
        <dbReference type="EMBL" id="RCR70048.1"/>
    </source>
</evidence>
<organism evidence="2 3">
    <name type="scientific">Larkinella punicea</name>
    <dbReference type="NCBI Taxonomy" id="2315727"/>
    <lineage>
        <taxon>Bacteria</taxon>
        <taxon>Pseudomonadati</taxon>
        <taxon>Bacteroidota</taxon>
        <taxon>Cytophagia</taxon>
        <taxon>Cytophagales</taxon>
        <taxon>Spirosomataceae</taxon>
        <taxon>Larkinella</taxon>
    </lineage>
</organism>
<dbReference type="AlphaFoldDB" id="A0A368JQY4"/>
<evidence type="ECO:0000256" key="1">
    <source>
        <dbReference type="ARBA" id="ARBA00007068"/>
    </source>
</evidence>
<dbReference type="Proteomes" id="UP000253383">
    <property type="component" value="Unassembled WGS sequence"/>
</dbReference>
<proteinExistence type="inferred from homology"/>
<dbReference type="CDD" id="cd02253">
    <property type="entry name" value="DmpA"/>
    <property type="match status" value="1"/>
</dbReference>
<name>A0A368JQY4_9BACT</name>
<dbReference type="SUPFAM" id="SSF56266">
    <property type="entry name" value="DmpA/ArgJ-like"/>
    <property type="match status" value="1"/>
</dbReference>
<gene>
    <name evidence="2" type="ORF">DUE52_09505</name>
</gene>
<protein>
    <submittedName>
        <fullName evidence="2">S58 family peptidase</fullName>
    </submittedName>
</protein>
<sequence length="410" mass="44082">MIRLVLLLQFHRIGDLFISIQPHSHKTVKTFFLLLLLSTTVFSQPATKPRARDLGIPLNGKPGPFNAITDVPGVLVGYKTRIEGNGKWVLGKGPIRTGVTVVLPTGKTGRTYPAGYFIFNGDGEMTGLPYLHDYGTGFGPVGITNTNSVGVVRDAIGAWCHQQFSTKKALDFSFGLPLVGETWDGLLNDINGLHIQKEHVFQALESATSGAVSEGNVGGGTGMVCYGFKGGTGTASRMIRIGNQDYTVGVLVQANFGRRDDLMMAGVPVGKEVTDLMPVINEKDGSIIAIVGTDVPLVSSQLNLVAKRVTLGIARTGTYGTNSSGDIFMAFSTQKATYDADTKTTTYRSVDKSSLDAVFKATVEATEEAILNALLAAETMEGIDHHKVYGLPHDRLKAVLKKYNRLNEQK</sequence>
<dbReference type="GO" id="GO:0004177">
    <property type="term" value="F:aminopeptidase activity"/>
    <property type="evidence" value="ECO:0007669"/>
    <property type="project" value="TreeGrafter"/>
</dbReference>
<keyword evidence="3" id="KW-1185">Reference proteome</keyword>
<accession>A0A368JQY4</accession>
<dbReference type="OrthoDB" id="9770388at2"/>
<dbReference type="Gene3D" id="3.60.70.12">
    <property type="entry name" value="L-amino peptidase D-ALA esterase/amidase"/>
    <property type="match status" value="1"/>
</dbReference>
<dbReference type="InterPro" id="IPR016117">
    <property type="entry name" value="ArgJ-like_dom_sf"/>
</dbReference>
<comment type="caution">
    <text evidence="2">The sequence shown here is derived from an EMBL/GenBank/DDBJ whole genome shotgun (WGS) entry which is preliminary data.</text>
</comment>
<dbReference type="PANTHER" id="PTHR36512:SF3">
    <property type="entry name" value="BLR5678 PROTEIN"/>
    <property type="match status" value="1"/>
</dbReference>
<dbReference type="PANTHER" id="PTHR36512">
    <property type="entry name" value="D-AMINOPEPTIDASE"/>
    <property type="match status" value="1"/>
</dbReference>
<comment type="similarity">
    <text evidence="1">Belongs to the peptidase S58 family.</text>
</comment>